<dbReference type="CDD" id="cd22419">
    <property type="entry name" value="KH-I_ASCC1"/>
    <property type="match status" value="1"/>
</dbReference>
<feature type="domain" description="K Homology" evidence="3">
    <location>
        <begin position="73"/>
        <end position="142"/>
    </location>
</feature>
<dbReference type="GO" id="GO:0006307">
    <property type="term" value="P:DNA alkylation repair"/>
    <property type="evidence" value="ECO:0007669"/>
    <property type="project" value="InterPro"/>
</dbReference>
<dbReference type="Pfam" id="PF00013">
    <property type="entry name" value="KH_1"/>
    <property type="match status" value="1"/>
</dbReference>
<name>B4NX33_DROYA</name>
<dbReference type="Pfam" id="PF10469">
    <property type="entry name" value="AKAP7_NLS"/>
    <property type="match status" value="1"/>
</dbReference>
<dbReference type="InterPro" id="IPR004088">
    <property type="entry name" value="KH_dom_type_1"/>
</dbReference>
<reference evidence="4 5" key="1">
    <citation type="journal article" date="2007" name="Nature">
        <title>Evolution of genes and genomes on the Drosophila phylogeny.</title>
        <authorList>
            <consortium name="Drosophila 12 Genomes Consortium"/>
            <person name="Clark A.G."/>
            <person name="Eisen M.B."/>
            <person name="Smith D.R."/>
            <person name="Bergman C.M."/>
            <person name="Oliver B."/>
            <person name="Markow T.A."/>
            <person name="Kaufman T.C."/>
            <person name="Kellis M."/>
            <person name="Gelbart W."/>
            <person name="Iyer V.N."/>
            <person name="Pollard D.A."/>
            <person name="Sackton T.B."/>
            <person name="Larracuente A.M."/>
            <person name="Singh N.D."/>
            <person name="Abad J.P."/>
            <person name="Abt D.N."/>
            <person name="Adryan B."/>
            <person name="Aguade M."/>
            <person name="Akashi H."/>
            <person name="Anderson W.W."/>
            <person name="Aquadro C.F."/>
            <person name="Ardell D.H."/>
            <person name="Arguello R."/>
            <person name="Artieri C.G."/>
            <person name="Barbash D.A."/>
            <person name="Barker D."/>
            <person name="Barsanti P."/>
            <person name="Batterham P."/>
            <person name="Batzoglou S."/>
            <person name="Begun D."/>
            <person name="Bhutkar A."/>
            <person name="Blanco E."/>
            <person name="Bosak S.A."/>
            <person name="Bradley R.K."/>
            <person name="Brand A.D."/>
            <person name="Brent M.R."/>
            <person name="Brooks A.N."/>
            <person name="Brown R.H."/>
            <person name="Butlin R.K."/>
            <person name="Caggese C."/>
            <person name="Calvi B.R."/>
            <person name="Bernardo de Carvalho A."/>
            <person name="Caspi A."/>
            <person name="Castrezana S."/>
            <person name="Celniker S.E."/>
            <person name="Chang J.L."/>
            <person name="Chapple C."/>
            <person name="Chatterji S."/>
            <person name="Chinwalla A."/>
            <person name="Civetta A."/>
            <person name="Clifton S.W."/>
            <person name="Comeron J.M."/>
            <person name="Costello J.C."/>
            <person name="Coyne J.A."/>
            <person name="Daub J."/>
            <person name="David R.G."/>
            <person name="Delcher A.L."/>
            <person name="Delehaunty K."/>
            <person name="Do C.B."/>
            <person name="Ebling H."/>
            <person name="Edwards K."/>
            <person name="Eickbush T."/>
            <person name="Evans J.D."/>
            <person name="Filipski A."/>
            <person name="Findeiss S."/>
            <person name="Freyhult E."/>
            <person name="Fulton L."/>
            <person name="Fulton R."/>
            <person name="Garcia A.C."/>
            <person name="Gardiner A."/>
            <person name="Garfield D.A."/>
            <person name="Garvin B.E."/>
            <person name="Gibson G."/>
            <person name="Gilbert D."/>
            <person name="Gnerre S."/>
            <person name="Godfrey J."/>
            <person name="Good R."/>
            <person name="Gotea V."/>
            <person name="Gravely B."/>
            <person name="Greenberg A.J."/>
            <person name="Griffiths-Jones S."/>
            <person name="Gross S."/>
            <person name="Guigo R."/>
            <person name="Gustafson E.A."/>
            <person name="Haerty W."/>
            <person name="Hahn M.W."/>
            <person name="Halligan D.L."/>
            <person name="Halpern A.L."/>
            <person name="Halter G.M."/>
            <person name="Han M.V."/>
            <person name="Heger A."/>
            <person name="Hillier L."/>
            <person name="Hinrichs A.S."/>
            <person name="Holmes I."/>
            <person name="Hoskins R.A."/>
            <person name="Hubisz M.J."/>
            <person name="Hultmark D."/>
            <person name="Huntley M.A."/>
            <person name="Jaffe D.B."/>
            <person name="Jagadeeshan S."/>
            <person name="Jeck W.R."/>
            <person name="Johnson J."/>
            <person name="Jones C.D."/>
            <person name="Jordan W.C."/>
            <person name="Karpen G.H."/>
            <person name="Kataoka E."/>
            <person name="Keightley P.D."/>
            <person name="Kheradpour P."/>
            <person name="Kirkness E.F."/>
            <person name="Koerich L.B."/>
            <person name="Kristiansen K."/>
            <person name="Kudrna D."/>
            <person name="Kulathinal R.J."/>
            <person name="Kumar S."/>
            <person name="Kwok R."/>
            <person name="Lander E."/>
            <person name="Langley C.H."/>
            <person name="Lapoint R."/>
            <person name="Lazzaro B.P."/>
            <person name="Lee S.J."/>
            <person name="Levesque L."/>
            <person name="Li R."/>
            <person name="Lin C.F."/>
            <person name="Lin M.F."/>
            <person name="Lindblad-Toh K."/>
            <person name="Llopart A."/>
            <person name="Long M."/>
            <person name="Low L."/>
            <person name="Lozovsky E."/>
            <person name="Lu J."/>
            <person name="Luo M."/>
            <person name="Machado C.A."/>
            <person name="Makalowski W."/>
            <person name="Marzo M."/>
            <person name="Matsuda M."/>
            <person name="Matzkin L."/>
            <person name="McAllister B."/>
            <person name="McBride C.S."/>
            <person name="McKernan B."/>
            <person name="McKernan K."/>
            <person name="Mendez-Lago M."/>
            <person name="Minx P."/>
            <person name="Mollenhauer M.U."/>
            <person name="Montooth K."/>
            <person name="Mount S.M."/>
            <person name="Mu X."/>
            <person name="Myers E."/>
            <person name="Negre B."/>
            <person name="Newfeld S."/>
            <person name="Nielsen R."/>
            <person name="Noor M.A."/>
            <person name="O'Grady P."/>
            <person name="Pachter L."/>
            <person name="Papaceit M."/>
            <person name="Parisi M.J."/>
            <person name="Parisi M."/>
            <person name="Parts L."/>
            <person name="Pedersen J.S."/>
            <person name="Pesole G."/>
            <person name="Phillippy A.M."/>
            <person name="Ponting C.P."/>
            <person name="Pop M."/>
            <person name="Porcelli D."/>
            <person name="Powell J.R."/>
            <person name="Prohaska S."/>
            <person name="Pruitt K."/>
            <person name="Puig M."/>
            <person name="Quesneville H."/>
            <person name="Ram K.R."/>
            <person name="Rand D."/>
            <person name="Rasmussen M.D."/>
            <person name="Reed L.K."/>
            <person name="Reenan R."/>
            <person name="Reily A."/>
            <person name="Remington K.A."/>
            <person name="Rieger T.T."/>
            <person name="Ritchie M.G."/>
            <person name="Robin C."/>
            <person name="Rogers Y.H."/>
            <person name="Rohde C."/>
            <person name="Rozas J."/>
            <person name="Rubenfield M.J."/>
            <person name="Ruiz A."/>
            <person name="Russo S."/>
            <person name="Salzberg S.L."/>
            <person name="Sanchez-Gracia A."/>
            <person name="Saranga D.J."/>
            <person name="Sato H."/>
            <person name="Schaeffer S.W."/>
            <person name="Schatz M.C."/>
            <person name="Schlenke T."/>
            <person name="Schwartz R."/>
            <person name="Segarra C."/>
            <person name="Singh R.S."/>
            <person name="Sirot L."/>
            <person name="Sirota M."/>
            <person name="Sisneros N.B."/>
            <person name="Smith C.D."/>
            <person name="Smith T.F."/>
            <person name="Spieth J."/>
            <person name="Stage D.E."/>
            <person name="Stark A."/>
            <person name="Stephan W."/>
            <person name="Strausberg R.L."/>
            <person name="Strempel S."/>
            <person name="Sturgill D."/>
            <person name="Sutton G."/>
            <person name="Sutton G.G."/>
            <person name="Tao W."/>
            <person name="Teichmann S."/>
            <person name="Tobari Y.N."/>
            <person name="Tomimura Y."/>
            <person name="Tsolas J.M."/>
            <person name="Valente V.L."/>
            <person name="Venter E."/>
            <person name="Venter J.C."/>
            <person name="Vicario S."/>
            <person name="Vieira F.G."/>
            <person name="Vilella A.J."/>
            <person name="Villasante A."/>
            <person name="Walenz B."/>
            <person name="Wang J."/>
            <person name="Wasserman M."/>
            <person name="Watts T."/>
            <person name="Wilson D."/>
            <person name="Wilson R.K."/>
            <person name="Wing R.A."/>
            <person name="Wolfner M.F."/>
            <person name="Wong A."/>
            <person name="Wong G.K."/>
            <person name="Wu C.I."/>
            <person name="Wu G."/>
            <person name="Yamamoto D."/>
            <person name="Yang H.P."/>
            <person name="Yang S.P."/>
            <person name="Yorke J.A."/>
            <person name="Yoshida K."/>
            <person name="Zdobnov E."/>
            <person name="Zhang P."/>
            <person name="Zhang Y."/>
            <person name="Zimin A.V."/>
            <person name="Baldwin J."/>
            <person name="Abdouelleil A."/>
            <person name="Abdulkadir J."/>
            <person name="Abebe A."/>
            <person name="Abera B."/>
            <person name="Abreu J."/>
            <person name="Acer S.C."/>
            <person name="Aftuck L."/>
            <person name="Alexander A."/>
            <person name="An P."/>
            <person name="Anderson E."/>
            <person name="Anderson S."/>
            <person name="Arachi H."/>
            <person name="Azer M."/>
            <person name="Bachantsang P."/>
            <person name="Barry A."/>
            <person name="Bayul T."/>
            <person name="Berlin A."/>
            <person name="Bessette D."/>
            <person name="Bloom T."/>
            <person name="Blye J."/>
            <person name="Boguslavskiy L."/>
            <person name="Bonnet C."/>
            <person name="Boukhgalter B."/>
            <person name="Bourzgui I."/>
            <person name="Brown A."/>
            <person name="Cahill P."/>
            <person name="Channer S."/>
            <person name="Cheshatsang Y."/>
            <person name="Chuda L."/>
            <person name="Citroen M."/>
            <person name="Collymore A."/>
            <person name="Cooke P."/>
            <person name="Costello M."/>
            <person name="D'Aco K."/>
            <person name="Daza R."/>
            <person name="De Haan G."/>
            <person name="DeGray S."/>
            <person name="DeMaso C."/>
            <person name="Dhargay N."/>
            <person name="Dooley K."/>
            <person name="Dooley E."/>
            <person name="Doricent M."/>
            <person name="Dorje P."/>
            <person name="Dorjee K."/>
            <person name="Dupes A."/>
            <person name="Elong R."/>
            <person name="Falk J."/>
            <person name="Farina A."/>
            <person name="Faro S."/>
            <person name="Ferguson D."/>
            <person name="Fisher S."/>
            <person name="Foley C.D."/>
            <person name="Franke A."/>
            <person name="Friedrich D."/>
            <person name="Gadbois L."/>
            <person name="Gearin G."/>
            <person name="Gearin C.R."/>
            <person name="Giannoukos G."/>
            <person name="Goode T."/>
            <person name="Graham J."/>
            <person name="Grandbois E."/>
            <person name="Grewal S."/>
            <person name="Gyaltsen K."/>
            <person name="Hafez N."/>
            <person name="Hagos B."/>
            <person name="Hall J."/>
            <person name="Henson C."/>
            <person name="Hollinger A."/>
            <person name="Honan T."/>
            <person name="Huard M.D."/>
            <person name="Hughes L."/>
            <person name="Hurhula B."/>
            <person name="Husby M.E."/>
            <person name="Kamat A."/>
            <person name="Kanga B."/>
            <person name="Kashin S."/>
            <person name="Khazanovich D."/>
            <person name="Kisner P."/>
            <person name="Lance K."/>
            <person name="Lara M."/>
            <person name="Lee W."/>
            <person name="Lennon N."/>
            <person name="Letendre F."/>
            <person name="LeVine R."/>
            <person name="Lipovsky A."/>
            <person name="Liu X."/>
            <person name="Liu J."/>
            <person name="Liu S."/>
            <person name="Lokyitsang T."/>
            <person name="Lokyitsang Y."/>
            <person name="Lubonja R."/>
            <person name="Lui A."/>
            <person name="MacDonald P."/>
            <person name="Magnisalis V."/>
            <person name="Maru K."/>
            <person name="Matthews C."/>
            <person name="McCusker W."/>
            <person name="McDonough S."/>
            <person name="Mehta T."/>
            <person name="Meldrim J."/>
            <person name="Meneus L."/>
            <person name="Mihai O."/>
            <person name="Mihalev A."/>
            <person name="Mihova T."/>
            <person name="Mittelman R."/>
            <person name="Mlenga V."/>
            <person name="Montmayeur A."/>
            <person name="Mulrain L."/>
            <person name="Navidi A."/>
            <person name="Naylor J."/>
            <person name="Negash T."/>
            <person name="Nguyen T."/>
            <person name="Nguyen N."/>
            <person name="Nicol R."/>
            <person name="Norbu C."/>
            <person name="Norbu N."/>
            <person name="Novod N."/>
            <person name="O'Neill B."/>
            <person name="Osman S."/>
            <person name="Markiewicz E."/>
            <person name="Oyono O.L."/>
            <person name="Patti C."/>
            <person name="Phunkhang P."/>
            <person name="Pierre F."/>
            <person name="Priest M."/>
            <person name="Raghuraman S."/>
            <person name="Rege F."/>
            <person name="Reyes R."/>
            <person name="Rise C."/>
            <person name="Rogov P."/>
            <person name="Ross K."/>
            <person name="Ryan E."/>
            <person name="Settipalli S."/>
            <person name="Shea T."/>
            <person name="Sherpa N."/>
            <person name="Shi L."/>
            <person name="Shih D."/>
            <person name="Sparrow T."/>
            <person name="Spaulding J."/>
            <person name="Stalker J."/>
            <person name="Stange-Thomann N."/>
            <person name="Stavropoulos S."/>
            <person name="Stone C."/>
            <person name="Strader C."/>
            <person name="Tesfaye S."/>
            <person name="Thomson T."/>
            <person name="Thoulutsang Y."/>
            <person name="Thoulutsang D."/>
            <person name="Topham K."/>
            <person name="Topping I."/>
            <person name="Tsamla T."/>
            <person name="Vassiliev H."/>
            <person name="Vo A."/>
            <person name="Wangchuk T."/>
            <person name="Wangdi T."/>
            <person name="Weiand M."/>
            <person name="Wilkinson J."/>
            <person name="Wilson A."/>
            <person name="Yadav S."/>
            <person name="Young G."/>
            <person name="Yu Q."/>
            <person name="Zembek L."/>
            <person name="Zhong D."/>
            <person name="Zimmer A."/>
            <person name="Zwirko Z."/>
            <person name="Jaffe D.B."/>
            <person name="Alvarez P."/>
            <person name="Brockman W."/>
            <person name="Butler J."/>
            <person name="Chin C."/>
            <person name="Gnerre S."/>
            <person name="Grabherr M."/>
            <person name="Kleber M."/>
            <person name="Mauceli E."/>
            <person name="MacCallum I."/>
        </authorList>
    </citation>
    <scope>NUCLEOTIDE SEQUENCE [LARGE SCALE GENOMIC DNA]</scope>
    <source>
        <strain evidence="5">Tai18E2 / Tucson 14021-0261.01</strain>
    </source>
</reference>
<dbReference type="SUPFAM" id="SSF55144">
    <property type="entry name" value="LigT-like"/>
    <property type="match status" value="1"/>
</dbReference>
<dbReference type="InterPro" id="IPR009210">
    <property type="entry name" value="ASCC1"/>
</dbReference>
<dbReference type="InterPro" id="IPR004087">
    <property type="entry name" value="KH_dom"/>
</dbReference>
<dbReference type="OMA" id="CLAHFQT"/>
<dbReference type="HOGENOM" id="CLU_044606_0_1_1"/>
<dbReference type="GO" id="GO:0006355">
    <property type="term" value="P:regulation of DNA-templated transcription"/>
    <property type="evidence" value="ECO:0007669"/>
    <property type="project" value="TreeGrafter"/>
</dbReference>
<organism evidence="4 5">
    <name type="scientific">Drosophila yakuba</name>
    <name type="common">Fruit fly</name>
    <dbReference type="NCBI Taxonomy" id="7245"/>
    <lineage>
        <taxon>Eukaryota</taxon>
        <taxon>Metazoa</taxon>
        <taxon>Ecdysozoa</taxon>
        <taxon>Arthropoda</taxon>
        <taxon>Hexapoda</taxon>
        <taxon>Insecta</taxon>
        <taxon>Pterygota</taxon>
        <taxon>Neoptera</taxon>
        <taxon>Endopterygota</taxon>
        <taxon>Diptera</taxon>
        <taxon>Brachycera</taxon>
        <taxon>Muscomorpha</taxon>
        <taxon>Ephydroidea</taxon>
        <taxon>Drosophilidae</taxon>
        <taxon>Drosophila</taxon>
        <taxon>Sophophora</taxon>
    </lineage>
</organism>
<evidence type="ECO:0000313" key="5">
    <source>
        <dbReference type="Proteomes" id="UP000002282"/>
    </source>
</evidence>
<dbReference type="InterPro" id="IPR036612">
    <property type="entry name" value="KH_dom_type_1_sf"/>
</dbReference>
<sequence>MSREVLSPPVQKMSLNRRYRVNVVHDDFGGDKWNSQNKGATPGNKTYEEPDLYGDDDDEDDAAVKCIEESANGDFTLSIHVSKSFYGGLIGMKGSTKRRIEEETRTEIYVPRQNEKSNEVTIRAKQRSQVCAALRQIRHLVASLRKKMKPTHFLALPLNYGEVKERFVDLKKCILEAELPGIDEELFISECCIHLTLGVYVLLDDSERQEALEVLKSSRRLLDGLKTPFEVRVKGLEILNDDPSSTRVLYARIESPDLQKFANTCLAHFQTTGLSATDNIERESIKLHMTVMNNRYRNEAKKSGNSFDAREILKRFGDFDFGIAHSRAVHLCVLKSRGEDGFYKITGSLEF</sequence>
<dbReference type="EMBL" id="CM000157">
    <property type="protein sequence ID" value="EDW89594.1"/>
    <property type="molecule type" value="Genomic_DNA"/>
</dbReference>
<dbReference type="SMART" id="SM00322">
    <property type="entry name" value="KH"/>
    <property type="match status" value="1"/>
</dbReference>
<dbReference type="Proteomes" id="UP000002282">
    <property type="component" value="Chromosome 2L"/>
</dbReference>
<reference evidence="4 5" key="2">
    <citation type="journal article" date="2007" name="PLoS Biol.">
        <title>Principles of genome evolution in the Drosophila melanogaster species group.</title>
        <authorList>
            <person name="Ranz J.M."/>
            <person name="Maurin D."/>
            <person name="Chan Y.S."/>
            <person name="von Grotthuss M."/>
            <person name="Hillier L.W."/>
            <person name="Roote J."/>
            <person name="Ashburner M."/>
            <person name="Bergman C.M."/>
        </authorList>
    </citation>
    <scope>NUCLEOTIDE SEQUENCE [LARGE SCALE GENOMIC DNA]</scope>
    <source>
        <strain evidence="5">Tai18E2 / Tucson 14021-0261.01</strain>
    </source>
</reference>
<protein>
    <recommendedName>
        <fullName evidence="3">K Homology domain-containing protein</fullName>
    </recommendedName>
</protein>
<evidence type="ECO:0000256" key="2">
    <source>
        <dbReference type="SAM" id="MobiDB-lite"/>
    </source>
</evidence>
<dbReference type="GO" id="GO:0005634">
    <property type="term" value="C:nucleus"/>
    <property type="evidence" value="ECO:0007669"/>
    <property type="project" value="TreeGrafter"/>
</dbReference>
<gene>
    <name evidence="4" type="primary">Dyak\GE19327</name>
    <name evidence="4" type="synonym">dyak_GLEANR_3100</name>
    <name evidence="4" type="synonym">GE19327</name>
    <name evidence="4" type="ORF">Dyak_GE19327</name>
</gene>
<feature type="region of interest" description="Disordered" evidence="2">
    <location>
        <begin position="30"/>
        <end position="55"/>
    </location>
</feature>
<dbReference type="SMR" id="B4NX33"/>
<evidence type="ECO:0000256" key="1">
    <source>
        <dbReference type="PROSITE-ProRule" id="PRU00117"/>
    </source>
</evidence>
<dbReference type="GO" id="GO:0003723">
    <property type="term" value="F:RNA binding"/>
    <property type="evidence" value="ECO:0007669"/>
    <property type="project" value="UniProtKB-UniRule"/>
</dbReference>
<keyword evidence="5" id="KW-1185">Reference proteome</keyword>
<dbReference type="SUPFAM" id="SSF54791">
    <property type="entry name" value="Eukaryotic type KH-domain (KH-domain type I)"/>
    <property type="match status" value="1"/>
</dbReference>
<dbReference type="AlphaFoldDB" id="B4NX33"/>
<dbReference type="KEGG" id="dya:Dyak_GE19327"/>
<dbReference type="PANTHER" id="PTHR13360">
    <property type="entry name" value="ACTIVATING SIGNAL COINTEGRATOR 1 COMPLEX SUBUNIT 1"/>
    <property type="match status" value="1"/>
</dbReference>
<dbReference type="PhylomeDB" id="B4NX33"/>
<accession>B4NX33</accession>
<dbReference type="OrthoDB" id="277832at2759"/>
<dbReference type="eggNOG" id="KOG2814">
    <property type="taxonomic scope" value="Eukaryota"/>
</dbReference>
<keyword evidence="1" id="KW-0694">RNA-binding</keyword>
<dbReference type="InterPro" id="IPR047538">
    <property type="entry name" value="KH-I_ASCC1"/>
</dbReference>
<dbReference type="InterPro" id="IPR009097">
    <property type="entry name" value="Cyclic_Pdiesterase"/>
</dbReference>
<evidence type="ECO:0000313" key="4">
    <source>
        <dbReference type="EMBL" id="EDW89594.1"/>
    </source>
</evidence>
<dbReference type="Gene3D" id="3.30.1370.10">
    <property type="entry name" value="K Homology domain, type 1"/>
    <property type="match status" value="1"/>
</dbReference>
<dbReference type="PANTHER" id="PTHR13360:SF1">
    <property type="entry name" value="ACTIVATING SIGNAL COINTEGRATOR 1 COMPLEX SUBUNIT 1"/>
    <property type="match status" value="1"/>
</dbReference>
<evidence type="ECO:0000259" key="3">
    <source>
        <dbReference type="SMART" id="SM00322"/>
    </source>
</evidence>
<dbReference type="Gene3D" id="3.90.1140.10">
    <property type="entry name" value="Cyclic phosphodiesterase"/>
    <property type="match status" value="1"/>
</dbReference>
<proteinExistence type="predicted"/>
<dbReference type="InterPro" id="IPR019510">
    <property type="entry name" value="AKAP7-like_phosphoesterase"/>
</dbReference>
<dbReference type="PROSITE" id="PS50084">
    <property type="entry name" value="KH_TYPE_1"/>
    <property type="match status" value="1"/>
</dbReference>